<gene>
    <name evidence="2" type="ORF">OLEA9_A043981</name>
</gene>
<organism evidence="2 3">
    <name type="scientific">Olea europaea subsp. europaea</name>
    <dbReference type="NCBI Taxonomy" id="158383"/>
    <lineage>
        <taxon>Eukaryota</taxon>
        <taxon>Viridiplantae</taxon>
        <taxon>Streptophyta</taxon>
        <taxon>Embryophyta</taxon>
        <taxon>Tracheophyta</taxon>
        <taxon>Spermatophyta</taxon>
        <taxon>Magnoliopsida</taxon>
        <taxon>eudicotyledons</taxon>
        <taxon>Gunneridae</taxon>
        <taxon>Pentapetalae</taxon>
        <taxon>asterids</taxon>
        <taxon>lamiids</taxon>
        <taxon>Lamiales</taxon>
        <taxon>Oleaceae</taxon>
        <taxon>Oleeae</taxon>
        <taxon>Olea</taxon>
    </lineage>
</organism>
<name>A0A8S0T5A6_OLEEU</name>
<dbReference type="PANTHER" id="PTHR46168:SF15">
    <property type="entry name" value="ARMADILLO REPEAT-CONTAINING DOMAIN-CONTAINING PROTEIN"/>
    <property type="match status" value="1"/>
</dbReference>
<dbReference type="InterPro" id="IPR016024">
    <property type="entry name" value="ARM-type_fold"/>
</dbReference>
<dbReference type="SUPFAM" id="SSF48371">
    <property type="entry name" value="ARM repeat"/>
    <property type="match status" value="1"/>
</dbReference>
<evidence type="ECO:0000313" key="2">
    <source>
        <dbReference type="EMBL" id="CAA2998853.1"/>
    </source>
</evidence>
<proteinExistence type="predicted"/>
<dbReference type="PANTHER" id="PTHR46168">
    <property type="entry name" value="ARMADILLO REPEAT ONLY 4"/>
    <property type="match status" value="1"/>
</dbReference>
<dbReference type="Gene3D" id="1.25.10.10">
    <property type="entry name" value="Leucine-rich Repeat Variant"/>
    <property type="match status" value="1"/>
</dbReference>
<dbReference type="AlphaFoldDB" id="A0A8S0T5A6"/>
<dbReference type="EMBL" id="CACTIH010005607">
    <property type="protein sequence ID" value="CAA2998853.1"/>
    <property type="molecule type" value="Genomic_DNA"/>
</dbReference>
<sequence>MNKDMARIGGSRLSRSSLDGNQHHNGKEKEREAESMEVKSKLKVSCTTALWILAIGSLLNSKKIRETKALLVLAKIIEKRMGNFRSIVFWWNPDVAAETAKALGKLVPDDNFSEKEHSEATVELNGVQKLMNLLRTGDRGQLHLHDLVLLCNLTLMLHPDLKELFSKAIHQLTLDQIGASTYKGLGTAMAHLATE</sequence>
<keyword evidence="3" id="KW-1185">Reference proteome</keyword>
<feature type="compositionally biased region" description="Basic and acidic residues" evidence="1">
    <location>
        <begin position="21"/>
        <end position="38"/>
    </location>
</feature>
<feature type="compositionally biased region" description="Low complexity" evidence="1">
    <location>
        <begin position="9"/>
        <end position="18"/>
    </location>
</feature>
<dbReference type="InterPro" id="IPR011989">
    <property type="entry name" value="ARM-like"/>
</dbReference>
<accession>A0A8S0T5A6</accession>
<dbReference type="Gramene" id="OE9A043981T1">
    <property type="protein sequence ID" value="OE9A043981C1"/>
    <property type="gene ID" value="OE9A043981"/>
</dbReference>
<comment type="caution">
    <text evidence="2">The sequence shown here is derived from an EMBL/GenBank/DDBJ whole genome shotgun (WGS) entry which is preliminary data.</text>
</comment>
<feature type="region of interest" description="Disordered" evidence="1">
    <location>
        <begin position="1"/>
        <end position="38"/>
    </location>
</feature>
<protein>
    <submittedName>
        <fullName evidence="2">Uncharacterized protein LOC111408457</fullName>
    </submittedName>
</protein>
<dbReference type="Proteomes" id="UP000594638">
    <property type="component" value="Unassembled WGS sequence"/>
</dbReference>
<reference evidence="2 3" key="1">
    <citation type="submission" date="2019-12" db="EMBL/GenBank/DDBJ databases">
        <authorList>
            <person name="Alioto T."/>
            <person name="Alioto T."/>
            <person name="Gomez Garrido J."/>
        </authorList>
    </citation>
    <scope>NUCLEOTIDE SEQUENCE [LARGE SCALE GENOMIC DNA]</scope>
</reference>
<evidence type="ECO:0000313" key="3">
    <source>
        <dbReference type="Proteomes" id="UP000594638"/>
    </source>
</evidence>
<evidence type="ECO:0000256" key="1">
    <source>
        <dbReference type="SAM" id="MobiDB-lite"/>
    </source>
</evidence>